<keyword evidence="5" id="KW-0328">Glycosyltransferase</keyword>
<evidence type="ECO:0000256" key="2">
    <source>
        <dbReference type="ARBA" id="ARBA00004922"/>
    </source>
</evidence>
<dbReference type="Gene3D" id="3.90.550.10">
    <property type="entry name" value="Spore Coat Polysaccharide Biosynthesis Protein SpsA, Chain A"/>
    <property type="match status" value="1"/>
</dbReference>
<evidence type="ECO:0000313" key="16">
    <source>
        <dbReference type="EMBL" id="KAK6167057.1"/>
    </source>
</evidence>
<evidence type="ECO:0000256" key="13">
    <source>
        <dbReference type="ARBA" id="ARBA00070518"/>
    </source>
</evidence>
<reference evidence="16 17" key="1">
    <citation type="submission" date="2024-01" db="EMBL/GenBank/DDBJ databases">
        <title>The genome of the rayed Mediterranean limpet Patella caerulea (Linnaeus, 1758).</title>
        <authorList>
            <person name="Anh-Thu Weber A."/>
            <person name="Halstead-Nussloch G."/>
        </authorList>
    </citation>
    <scope>NUCLEOTIDE SEQUENCE [LARGE SCALE GENOMIC DNA]</scope>
    <source>
        <strain evidence="16">AATW-2023a</strain>
        <tissue evidence="16">Whole specimen</tissue>
    </source>
</reference>
<evidence type="ECO:0000256" key="10">
    <source>
        <dbReference type="ARBA" id="ARBA00022989"/>
    </source>
</evidence>
<gene>
    <name evidence="16" type="ORF">SNE40_021165</name>
</gene>
<name>A0AAN8IX83_PATCE</name>
<evidence type="ECO:0000256" key="8">
    <source>
        <dbReference type="ARBA" id="ARBA00022824"/>
    </source>
</evidence>
<keyword evidence="10 14" id="KW-1133">Transmembrane helix</keyword>
<feature type="transmembrane region" description="Helical" evidence="14">
    <location>
        <begin position="9"/>
        <end position="30"/>
    </location>
</feature>
<sequence length="324" mass="36790">MALFCLCELMLYLVVLALTVVVSAIVFIYLNSERYPSLSFHSTETTFYHSPDQEASTKFPSLKDESSLDLTIVVPAYNEEKRLPVMLDEALEYLENRNKISNFTYEIVIVDDGSKDATSKVGLKYSQKYGTDKVRVMTLYKNRGKGGAVRQGMLVGRGTILLFADADGASKFSDVEKLEEELEKICENGLAVVCGSRAHLEEESIAHRSIFRTFLMHGFHFLVSFLCVRGVRDTQCGFKLLSRHAADVLFSNLHVNRWAFDVDLLYLAQFLKVPISEVAVKWEEIEGSKMVPVLSWIEMGLDILLIRLRYLIGAWKIRDLKSME</sequence>
<dbReference type="AlphaFoldDB" id="A0AAN8IX83"/>
<dbReference type="PANTHER" id="PTHR10859:SF91">
    <property type="entry name" value="DOLICHYL-PHOSPHATE BETA-GLUCOSYLTRANSFERASE"/>
    <property type="match status" value="1"/>
</dbReference>
<proteinExistence type="inferred from homology"/>
<evidence type="ECO:0000259" key="15">
    <source>
        <dbReference type="Pfam" id="PF00535"/>
    </source>
</evidence>
<dbReference type="InterPro" id="IPR029044">
    <property type="entry name" value="Nucleotide-diphossugar_trans"/>
</dbReference>
<evidence type="ECO:0000313" key="17">
    <source>
        <dbReference type="Proteomes" id="UP001347796"/>
    </source>
</evidence>
<protein>
    <recommendedName>
        <fullName evidence="13">Dolichyl-phosphate beta-glucosyltransferase</fullName>
        <ecNumber evidence="4">2.4.1.117</ecNumber>
    </recommendedName>
</protein>
<comment type="similarity">
    <text evidence="3">Belongs to the glycosyltransferase 2 family.</text>
</comment>
<comment type="subcellular location">
    <subcellularLocation>
        <location evidence="1">Endoplasmic reticulum membrane</location>
        <topology evidence="1">Single-pass membrane protein</topology>
    </subcellularLocation>
</comment>
<keyword evidence="17" id="KW-1185">Reference proteome</keyword>
<evidence type="ECO:0000256" key="5">
    <source>
        <dbReference type="ARBA" id="ARBA00022676"/>
    </source>
</evidence>
<accession>A0AAN8IX83</accession>
<feature type="domain" description="Glycosyltransferase 2-like" evidence="15">
    <location>
        <begin position="71"/>
        <end position="248"/>
    </location>
</feature>
<dbReference type="CDD" id="cd04188">
    <property type="entry name" value="DPG_synthase"/>
    <property type="match status" value="1"/>
</dbReference>
<dbReference type="SUPFAM" id="SSF53448">
    <property type="entry name" value="Nucleotide-diphospho-sugar transferases"/>
    <property type="match status" value="1"/>
</dbReference>
<evidence type="ECO:0000256" key="1">
    <source>
        <dbReference type="ARBA" id="ARBA00004389"/>
    </source>
</evidence>
<dbReference type="InterPro" id="IPR001173">
    <property type="entry name" value="Glyco_trans_2-like"/>
</dbReference>
<evidence type="ECO:0000256" key="4">
    <source>
        <dbReference type="ARBA" id="ARBA00012583"/>
    </source>
</evidence>
<evidence type="ECO:0000256" key="11">
    <source>
        <dbReference type="ARBA" id="ARBA00023136"/>
    </source>
</evidence>
<comment type="catalytic activity">
    <reaction evidence="12">
        <text>a di-trans,poly-cis-dolichyl phosphate + UDP-alpha-D-glucose = a di-trans,poly-cis-dolichyl beta-D-glucosyl phosphate + UDP</text>
        <dbReference type="Rhea" id="RHEA:15401"/>
        <dbReference type="Rhea" id="RHEA-COMP:19498"/>
        <dbReference type="Rhea" id="RHEA-COMP:19502"/>
        <dbReference type="ChEBI" id="CHEBI:57525"/>
        <dbReference type="ChEBI" id="CHEBI:57683"/>
        <dbReference type="ChEBI" id="CHEBI:58223"/>
        <dbReference type="ChEBI" id="CHEBI:58885"/>
        <dbReference type="EC" id="2.4.1.117"/>
    </reaction>
    <physiologicalReaction direction="left-to-right" evidence="12">
        <dbReference type="Rhea" id="RHEA:15402"/>
    </physiologicalReaction>
</comment>
<dbReference type="GO" id="GO:0005789">
    <property type="term" value="C:endoplasmic reticulum membrane"/>
    <property type="evidence" value="ECO:0007669"/>
    <property type="project" value="UniProtKB-SubCell"/>
</dbReference>
<keyword evidence="8" id="KW-0256">Endoplasmic reticulum</keyword>
<evidence type="ECO:0000256" key="12">
    <source>
        <dbReference type="ARBA" id="ARBA00045097"/>
    </source>
</evidence>
<keyword evidence="6" id="KW-0808">Transferase</keyword>
<dbReference type="Proteomes" id="UP001347796">
    <property type="component" value="Unassembled WGS sequence"/>
</dbReference>
<dbReference type="GO" id="GO:0006487">
    <property type="term" value="P:protein N-linked glycosylation"/>
    <property type="evidence" value="ECO:0007669"/>
    <property type="project" value="TreeGrafter"/>
</dbReference>
<keyword evidence="11 14" id="KW-0472">Membrane</keyword>
<dbReference type="EC" id="2.4.1.117" evidence="4"/>
<dbReference type="Pfam" id="PF00535">
    <property type="entry name" value="Glycos_transf_2"/>
    <property type="match status" value="1"/>
</dbReference>
<dbReference type="InterPro" id="IPR035518">
    <property type="entry name" value="DPG_synthase"/>
</dbReference>
<evidence type="ECO:0000256" key="14">
    <source>
        <dbReference type="SAM" id="Phobius"/>
    </source>
</evidence>
<evidence type="ECO:0000256" key="3">
    <source>
        <dbReference type="ARBA" id="ARBA00006739"/>
    </source>
</evidence>
<evidence type="ECO:0000256" key="7">
    <source>
        <dbReference type="ARBA" id="ARBA00022692"/>
    </source>
</evidence>
<keyword evidence="7 14" id="KW-0812">Transmembrane</keyword>
<evidence type="ECO:0000256" key="6">
    <source>
        <dbReference type="ARBA" id="ARBA00022679"/>
    </source>
</evidence>
<dbReference type="EMBL" id="JAZGQO010000018">
    <property type="protein sequence ID" value="KAK6167057.1"/>
    <property type="molecule type" value="Genomic_DNA"/>
</dbReference>
<dbReference type="GO" id="GO:0004581">
    <property type="term" value="F:dolichyl-phosphate beta-glucosyltransferase activity"/>
    <property type="evidence" value="ECO:0007669"/>
    <property type="project" value="UniProtKB-EC"/>
</dbReference>
<comment type="caution">
    <text evidence="16">The sequence shown here is derived from an EMBL/GenBank/DDBJ whole genome shotgun (WGS) entry which is preliminary data.</text>
</comment>
<dbReference type="FunFam" id="3.90.550.10:FF:000068">
    <property type="entry name" value="ALG5, dolichyl-phosphate beta-glucosyltransferase"/>
    <property type="match status" value="1"/>
</dbReference>
<keyword evidence="9" id="KW-0735">Signal-anchor</keyword>
<comment type="pathway">
    <text evidence="2">Protein modification; protein glycosylation.</text>
</comment>
<dbReference type="PANTHER" id="PTHR10859">
    <property type="entry name" value="GLYCOSYL TRANSFERASE"/>
    <property type="match status" value="1"/>
</dbReference>
<organism evidence="16 17">
    <name type="scientific">Patella caerulea</name>
    <name type="common">Rayed Mediterranean limpet</name>
    <dbReference type="NCBI Taxonomy" id="87958"/>
    <lineage>
        <taxon>Eukaryota</taxon>
        <taxon>Metazoa</taxon>
        <taxon>Spiralia</taxon>
        <taxon>Lophotrochozoa</taxon>
        <taxon>Mollusca</taxon>
        <taxon>Gastropoda</taxon>
        <taxon>Patellogastropoda</taxon>
        <taxon>Patelloidea</taxon>
        <taxon>Patellidae</taxon>
        <taxon>Patella</taxon>
    </lineage>
</organism>
<evidence type="ECO:0000256" key="9">
    <source>
        <dbReference type="ARBA" id="ARBA00022968"/>
    </source>
</evidence>